<evidence type="ECO:0000259" key="2">
    <source>
        <dbReference type="Pfam" id="PF13598"/>
    </source>
</evidence>
<dbReference type="InterPro" id="IPR037291">
    <property type="entry name" value="DUF4139"/>
</dbReference>
<dbReference type="Proteomes" id="UP001412239">
    <property type="component" value="Unassembled WGS sequence"/>
</dbReference>
<dbReference type="Pfam" id="PF13600">
    <property type="entry name" value="DUF4140"/>
    <property type="match status" value="1"/>
</dbReference>
<keyword evidence="5" id="KW-1185">Reference proteome</keyword>
<feature type="domain" description="DUF4139" evidence="2">
    <location>
        <begin position="311"/>
        <end position="756"/>
    </location>
</feature>
<proteinExistence type="predicted"/>
<feature type="region of interest" description="Disordered" evidence="1">
    <location>
        <begin position="1"/>
        <end position="21"/>
    </location>
</feature>
<sequence length="768" mass="84984">MVLPPSTEPHFPTPNTRSGSRCTKANMTENTIHRQSFSVDNLSVRSVTIYPSRAAIVRDINNVTIKPGRNEIVIYNLTPHAEADSIKVEGHNTPALITDMAVDLVPNAKYDEHQFSDYSDSDTSSGEEETSPELQALEARLKAISQQLAHHQETEASCVQQRQYMDTFIMTWASKATIAPSETIRKELSNYETTRQEAFHKLAEAKDCTESTRAELEKLKRAHEKMKSRWEKTLRKKNAAKTERRRRKEFARKERKEQKLYTPEKVYRVKITVELDSLPKGTKSVPSAIDTGRPPRADDDEPPVNDGGPSLRISYIAGGASWVPRYDIRLDTTSNTGSISYRAHFYNKTGETWRDAKITLSTSQTSFNGIEDKAPWMDAWRVSLKRRGHYGSDKDGGLYAVPEQEKRDVKKVAAKRAKAEFCSHGQEYDRSGALGSSRPQCAAAMSAGGSQNARKAKRGISFSSGSSITMLSRRRSMSKPVAPSENPYSSDSSDPSDDDSDDASTVLDSPPNRMGIATSTSETHGLTTTYDLPGIRTVVSSKQLSRYIISEFALPSVEFSHLAVPKYRTAVFLKARLRNPSPTTLLRGPAGLTIDGTFLGSSTVTRCAPNDAFEIGLGVDEEVTITYAKPVRRVASEGMLVKEQVLTYERNISIYNTRSTPITLILFDQVPVSEEERLRIAVKRPAVKNVGDTLHGTATNVRFFSGFEMGGKKPTSVPAGPGAKVELRKNGEVRWEIGLEKGAKARVGLEYEARMPTADVICAERGGD</sequence>
<evidence type="ECO:0000313" key="4">
    <source>
        <dbReference type="EMBL" id="CUS08905.1"/>
    </source>
</evidence>
<dbReference type="PANTHER" id="PTHR31005:SF8">
    <property type="entry name" value="DUF4139 DOMAIN-CONTAINING PROTEIN"/>
    <property type="match status" value="1"/>
</dbReference>
<feature type="region of interest" description="Disordered" evidence="1">
    <location>
        <begin position="469"/>
        <end position="522"/>
    </location>
</feature>
<dbReference type="Pfam" id="PF13598">
    <property type="entry name" value="DUF4139"/>
    <property type="match status" value="1"/>
</dbReference>
<organism evidence="4 5">
    <name type="scientific">Tuber aestivum</name>
    <name type="common">summer truffle</name>
    <dbReference type="NCBI Taxonomy" id="59557"/>
    <lineage>
        <taxon>Eukaryota</taxon>
        <taxon>Fungi</taxon>
        <taxon>Dikarya</taxon>
        <taxon>Ascomycota</taxon>
        <taxon>Pezizomycotina</taxon>
        <taxon>Pezizomycetes</taxon>
        <taxon>Pezizales</taxon>
        <taxon>Tuberaceae</taxon>
        <taxon>Tuber</taxon>
    </lineage>
</organism>
<dbReference type="InterPro" id="IPR011935">
    <property type="entry name" value="CHP02231"/>
</dbReference>
<feature type="region of interest" description="Disordered" evidence="1">
    <location>
        <begin position="227"/>
        <end position="255"/>
    </location>
</feature>
<dbReference type="AlphaFoldDB" id="A0A292PQC3"/>
<dbReference type="EMBL" id="LN891107">
    <property type="protein sequence ID" value="CUS08905.1"/>
    <property type="molecule type" value="Genomic_DNA"/>
</dbReference>
<name>A0A292PQC3_9PEZI</name>
<dbReference type="InterPro" id="IPR025554">
    <property type="entry name" value="DUF4140"/>
</dbReference>
<dbReference type="PANTHER" id="PTHR31005">
    <property type="entry name" value="DUF4139 DOMAIN-CONTAINING PROTEIN"/>
    <property type="match status" value="1"/>
</dbReference>
<feature type="domain" description="DUF4140" evidence="3">
    <location>
        <begin position="47"/>
        <end position="164"/>
    </location>
</feature>
<feature type="region of interest" description="Disordered" evidence="1">
    <location>
        <begin position="280"/>
        <end position="307"/>
    </location>
</feature>
<protein>
    <recommendedName>
        <fullName evidence="6">DUF4139 domain-containing protein</fullName>
    </recommendedName>
</protein>
<gene>
    <name evidence="4" type="ORF">GSTUAT00007024001</name>
</gene>
<feature type="compositionally biased region" description="Basic residues" evidence="1">
    <location>
        <begin position="234"/>
        <end position="250"/>
    </location>
</feature>
<evidence type="ECO:0000259" key="3">
    <source>
        <dbReference type="Pfam" id="PF13600"/>
    </source>
</evidence>
<reference evidence="4" key="1">
    <citation type="submission" date="2015-10" db="EMBL/GenBank/DDBJ databases">
        <authorList>
            <person name="Regsiter A."/>
            <person name="william w."/>
        </authorList>
    </citation>
    <scope>NUCLEOTIDE SEQUENCE</scope>
    <source>
        <strain evidence="4">Montdore</strain>
    </source>
</reference>
<evidence type="ECO:0008006" key="6">
    <source>
        <dbReference type="Google" id="ProtNLM"/>
    </source>
</evidence>
<evidence type="ECO:0000313" key="5">
    <source>
        <dbReference type="Proteomes" id="UP001412239"/>
    </source>
</evidence>
<evidence type="ECO:0000256" key="1">
    <source>
        <dbReference type="SAM" id="MobiDB-lite"/>
    </source>
</evidence>
<accession>A0A292PQC3</accession>